<sequence length="48" mass="5422">MSYKKIDFKSKYFDLFEIAEGIYATISKNDSGASENAGFFDLGNYIIV</sequence>
<comment type="caution">
    <text evidence="1">The sequence shown here is derived from an EMBL/GenBank/DDBJ whole genome shotgun (WGS) entry which is preliminary data.</text>
</comment>
<organism evidence="1">
    <name type="scientific">marine sediment metagenome</name>
    <dbReference type="NCBI Taxonomy" id="412755"/>
    <lineage>
        <taxon>unclassified sequences</taxon>
        <taxon>metagenomes</taxon>
        <taxon>ecological metagenomes</taxon>
    </lineage>
</organism>
<proteinExistence type="predicted"/>
<dbReference type="AlphaFoldDB" id="X1BFP2"/>
<reference evidence="1" key="1">
    <citation type="journal article" date="2014" name="Front. Microbiol.">
        <title>High frequency of phylogenetically diverse reductive dehalogenase-homologous genes in deep subseafloor sedimentary metagenomes.</title>
        <authorList>
            <person name="Kawai M."/>
            <person name="Futagami T."/>
            <person name="Toyoda A."/>
            <person name="Takaki Y."/>
            <person name="Nishi S."/>
            <person name="Hori S."/>
            <person name="Arai W."/>
            <person name="Tsubouchi T."/>
            <person name="Morono Y."/>
            <person name="Uchiyama I."/>
            <person name="Ito T."/>
            <person name="Fujiyama A."/>
            <person name="Inagaki F."/>
            <person name="Takami H."/>
        </authorList>
    </citation>
    <scope>NUCLEOTIDE SEQUENCE</scope>
    <source>
        <strain evidence="1">Expedition CK06-06</strain>
    </source>
</reference>
<gene>
    <name evidence="1" type="ORF">S01H4_31395</name>
</gene>
<evidence type="ECO:0000313" key="1">
    <source>
        <dbReference type="EMBL" id="GAG80002.1"/>
    </source>
</evidence>
<accession>X1BFP2</accession>
<dbReference type="EMBL" id="BART01016302">
    <property type="protein sequence ID" value="GAG80002.1"/>
    <property type="molecule type" value="Genomic_DNA"/>
</dbReference>
<name>X1BFP2_9ZZZZ</name>
<protein>
    <submittedName>
        <fullName evidence="1">Uncharacterized protein</fullName>
    </submittedName>
</protein>
<feature type="non-terminal residue" evidence="1">
    <location>
        <position position="48"/>
    </location>
</feature>